<accession>A0A3D9RZI0</accession>
<dbReference type="OrthoDB" id="9793135at2"/>
<organism evidence="1 2">
    <name type="scientific">Paenibacillus taihuensis</name>
    <dbReference type="NCBI Taxonomy" id="1156355"/>
    <lineage>
        <taxon>Bacteria</taxon>
        <taxon>Bacillati</taxon>
        <taxon>Bacillota</taxon>
        <taxon>Bacilli</taxon>
        <taxon>Bacillales</taxon>
        <taxon>Paenibacillaceae</taxon>
        <taxon>Paenibacillus</taxon>
    </lineage>
</organism>
<dbReference type="Proteomes" id="UP000256304">
    <property type="component" value="Unassembled WGS sequence"/>
</dbReference>
<dbReference type="EMBL" id="QTTN01000012">
    <property type="protein sequence ID" value="REE85342.1"/>
    <property type="molecule type" value="Genomic_DNA"/>
</dbReference>
<evidence type="ECO:0000313" key="2">
    <source>
        <dbReference type="Proteomes" id="UP000256304"/>
    </source>
</evidence>
<gene>
    <name evidence="1" type="ORF">A8990_11271</name>
</gene>
<dbReference type="RefSeq" id="WP_116189327.1">
    <property type="nucleotide sequence ID" value="NZ_QTTN01000012.1"/>
</dbReference>
<dbReference type="InterPro" id="IPR043751">
    <property type="entry name" value="DUF5696"/>
</dbReference>
<reference evidence="1 2" key="1">
    <citation type="submission" date="2018-08" db="EMBL/GenBank/DDBJ databases">
        <title>Genomic Encyclopedia of Type Strains, Phase III (KMG-III): the genomes of soil and plant-associated and newly described type strains.</title>
        <authorList>
            <person name="Whitman W."/>
        </authorList>
    </citation>
    <scope>NUCLEOTIDE SEQUENCE [LARGE SCALE GENOMIC DNA]</scope>
    <source>
        <strain evidence="1 2">CGMCC 1.10966</strain>
    </source>
</reference>
<protein>
    <submittedName>
        <fullName evidence="1">Uncharacterized protein</fullName>
    </submittedName>
</protein>
<name>A0A3D9RZI0_9BACL</name>
<evidence type="ECO:0000313" key="1">
    <source>
        <dbReference type="EMBL" id="REE85342.1"/>
    </source>
</evidence>
<dbReference type="AlphaFoldDB" id="A0A3D9RZI0"/>
<keyword evidence="2" id="KW-1185">Reference proteome</keyword>
<proteinExistence type="predicted"/>
<dbReference type="Pfam" id="PF18952">
    <property type="entry name" value="DUF5696"/>
    <property type="match status" value="1"/>
</dbReference>
<dbReference type="PROSITE" id="PS51257">
    <property type="entry name" value="PROKAR_LIPOPROTEIN"/>
    <property type="match status" value="1"/>
</dbReference>
<comment type="caution">
    <text evidence="1">The sequence shown here is derived from an EMBL/GenBank/DDBJ whole genome shotgun (WGS) entry which is preliminary data.</text>
</comment>
<sequence length="755" mass="83701">MRNNRWIKPLLLCGLLAACIAVFVVIYKHGSDQETVDTTPAAVLQTAFPDKPAQSPLASDYRQIAENDKLQLRLKEDTLAIQVVNKQSGYVWSSDMVKPDANETWLNFIQSGVSIDYFDKENNNAIRTDLLTETNKTIQIKPIDQGFQATIRFNDLKIGLDLIVKLDGGQLVVRIPQKSVLEGEQFKLGSVLVYPFLGATKAGDTSGYMFIPDGSGALIAYADNKGKFKTPYEAKIYGANKGIDIARITDSLTDGAKDPYNAQFPVFGLVHGENQHALFGVVEDGKYNAKIISYASGVKTPYNWTTAQFIVRESYLQPTSRTMGGVVVFEKNRNAEDMQLRYSFLEGSDASYIGMAKSYRNYLIAHRDMPKEPIAAGGSADIPILLDVLGAETEGSLFSNHLIPMTTVDQLSSMLNQLRDGGVTRIDVVYRGWNKGGYSGTNPAPISFESKLGSANAFGKLSKQLDDQGGKLYYYADYTTAFDTSKRFSARDGAAIKIDKSLLSVPTYQEVYPMKYFMSADYAKKIAADNGSAYKKKGIASIAVDETPYELFSERVNGQVSSRSKTAESYTSMMEQLKSQAPNMAMYHPNDYMLAYADQLLDVPMHSSQYTYTSEAVPFEQIVLKGYKNYFAEPINFFANPRKELLAMIETASYPTYYLTSEQAFRLAHTNSRDVFASAFADWKDNIVKTYKQLNAALAPVQYATIEGRSVLSAGVVQVKYSNGKAIIVNYNDSAYTGEKATVEPLSYKVIEVRT</sequence>